<organism evidence="1 2">
    <name type="scientific">Oryza sativa subsp. indica</name>
    <name type="common">Rice</name>
    <dbReference type="NCBI Taxonomy" id="39946"/>
    <lineage>
        <taxon>Eukaryota</taxon>
        <taxon>Viridiplantae</taxon>
        <taxon>Streptophyta</taxon>
        <taxon>Embryophyta</taxon>
        <taxon>Tracheophyta</taxon>
        <taxon>Spermatophyta</taxon>
        <taxon>Magnoliopsida</taxon>
        <taxon>Liliopsida</taxon>
        <taxon>Poales</taxon>
        <taxon>Poaceae</taxon>
        <taxon>BOP clade</taxon>
        <taxon>Oryzoideae</taxon>
        <taxon>Oryzeae</taxon>
        <taxon>Oryzinae</taxon>
        <taxon>Oryza</taxon>
        <taxon>Oryza sativa</taxon>
    </lineage>
</organism>
<reference evidence="1 2" key="1">
    <citation type="journal article" date="2005" name="PLoS Biol.">
        <title>The genomes of Oryza sativa: a history of duplications.</title>
        <authorList>
            <person name="Yu J."/>
            <person name="Wang J."/>
            <person name="Lin W."/>
            <person name="Li S."/>
            <person name="Li H."/>
            <person name="Zhou J."/>
            <person name="Ni P."/>
            <person name="Dong W."/>
            <person name="Hu S."/>
            <person name="Zeng C."/>
            <person name="Zhang J."/>
            <person name="Zhang Y."/>
            <person name="Li R."/>
            <person name="Xu Z."/>
            <person name="Li S."/>
            <person name="Li X."/>
            <person name="Zheng H."/>
            <person name="Cong L."/>
            <person name="Lin L."/>
            <person name="Yin J."/>
            <person name="Geng J."/>
            <person name="Li G."/>
            <person name="Shi J."/>
            <person name="Liu J."/>
            <person name="Lv H."/>
            <person name="Li J."/>
            <person name="Wang J."/>
            <person name="Deng Y."/>
            <person name="Ran L."/>
            <person name="Shi X."/>
            <person name="Wang X."/>
            <person name="Wu Q."/>
            <person name="Li C."/>
            <person name="Ren X."/>
            <person name="Wang J."/>
            <person name="Wang X."/>
            <person name="Li D."/>
            <person name="Liu D."/>
            <person name="Zhang X."/>
            <person name="Ji Z."/>
            <person name="Zhao W."/>
            <person name="Sun Y."/>
            <person name="Zhang Z."/>
            <person name="Bao J."/>
            <person name="Han Y."/>
            <person name="Dong L."/>
            <person name="Ji J."/>
            <person name="Chen P."/>
            <person name="Wu S."/>
            <person name="Liu J."/>
            <person name="Xiao Y."/>
            <person name="Bu D."/>
            <person name="Tan J."/>
            <person name="Yang L."/>
            <person name="Ye C."/>
            <person name="Zhang J."/>
            <person name="Xu J."/>
            <person name="Zhou Y."/>
            <person name="Yu Y."/>
            <person name="Zhang B."/>
            <person name="Zhuang S."/>
            <person name="Wei H."/>
            <person name="Liu B."/>
            <person name="Lei M."/>
            <person name="Yu H."/>
            <person name="Li Y."/>
            <person name="Xu H."/>
            <person name="Wei S."/>
            <person name="He X."/>
            <person name="Fang L."/>
            <person name="Zhang Z."/>
            <person name="Zhang Y."/>
            <person name="Huang X."/>
            <person name="Su Z."/>
            <person name="Tong W."/>
            <person name="Li J."/>
            <person name="Tong Z."/>
            <person name="Li S."/>
            <person name="Ye J."/>
            <person name="Wang L."/>
            <person name="Fang L."/>
            <person name="Lei T."/>
            <person name="Chen C."/>
            <person name="Chen H."/>
            <person name="Xu Z."/>
            <person name="Li H."/>
            <person name="Huang H."/>
            <person name="Zhang F."/>
            <person name="Xu H."/>
            <person name="Li N."/>
            <person name="Zhao C."/>
            <person name="Li S."/>
            <person name="Dong L."/>
            <person name="Huang Y."/>
            <person name="Li L."/>
            <person name="Xi Y."/>
            <person name="Qi Q."/>
            <person name="Li W."/>
            <person name="Zhang B."/>
            <person name="Hu W."/>
            <person name="Zhang Y."/>
            <person name="Tian X."/>
            <person name="Jiao Y."/>
            <person name="Liang X."/>
            <person name="Jin J."/>
            <person name="Gao L."/>
            <person name="Zheng W."/>
            <person name="Hao B."/>
            <person name="Liu S."/>
            <person name="Wang W."/>
            <person name="Yuan L."/>
            <person name="Cao M."/>
            <person name="McDermott J."/>
            <person name="Samudrala R."/>
            <person name="Wang J."/>
            <person name="Wong G.K."/>
            <person name="Yang H."/>
        </authorList>
    </citation>
    <scope>NUCLEOTIDE SEQUENCE [LARGE SCALE GENOMIC DNA]</scope>
    <source>
        <strain evidence="2">cv. 93-11</strain>
    </source>
</reference>
<name>B8B942_ORYSI</name>
<accession>B8B942</accession>
<keyword evidence="2" id="KW-1185">Reference proteome</keyword>
<dbReference type="AlphaFoldDB" id="B8B942"/>
<dbReference type="HOGENOM" id="CLU_3208473_0_0_1"/>
<dbReference type="Gramene" id="BGIOSGA026581-TA">
    <property type="protein sequence ID" value="BGIOSGA026581-PA"/>
    <property type="gene ID" value="BGIOSGA026581"/>
</dbReference>
<sequence>MAGGFLSMANPAVTLSGVAGRQDMVDRYDRCAFLTGPVKEKMIQC</sequence>
<dbReference type="Proteomes" id="UP000007015">
    <property type="component" value="Chromosome 8"/>
</dbReference>
<evidence type="ECO:0000313" key="2">
    <source>
        <dbReference type="Proteomes" id="UP000007015"/>
    </source>
</evidence>
<dbReference type="EMBL" id="CM000133">
    <property type="protein sequence ID" value="EEC83945.1"/>
    <property type="molecule type" value="Genomic_DNA"/>
</dbReference>
<gene>
    <name evidence="1" type="ORF">OsI_30036</name>
</gene>
<protein>
    <submittedName>
        <fullName evidence="1">Uncharacterized protein</fullName>
    </submittedName>
</protein>
<proteinExistence type="predicted"/>
<evidence type="ECO:0000313" key="1">
    <source>
        <dbReference type="EMBL" id="EEC83945.1"/>
    </source>
</evidence>